<dbReference type="PANTHER" id="PTHR24567:SF74">
    <property type="entry name" value="HTH-TYPE TRANSCRIPTIONAL REGULATOR ARCR"/>
    <property type="match status" value="1"/>
</dbReference>
<evidence type="ECO:0000256" key="3">
    <source>
        <dbReference type="ARBA" id="ARBA00023163"/>
    </source>
</evidence>
<dbReference type="InterPro" id="IPR000595">
    <property type="entry name" value="cNMP-bd_dom"/>
</dbReference>
<evidence type="ECO:0000256" key="2">
    <source>
        <dbReference type="ARBA" id="ARBA00023125"/>
    </source>
</evidence>
<dbReference type="PANTHER" id="PTHR24567">
    <property type="entry name" value="CRP FAMILY TRANSCRIPTIONAL REGULATORY PROTEIN"/>
    <property type="match status" value="1"/>
</dbReference>
<gene>
    <name evidence="6" type="ORF">Vau01_087920</name>
</gene>
<name>A0A8J3ZC69_9ACTN</name>
<protein>
    <submittedName>
        <fullName evidence="6">Crp/Fnr family transcriptional regulator</fullName>
    </submittedName>
</protein>
<dbReference type="SUPFAM" id="SSF46785">
    <property type="entry name" value="Winged helix' DNA-binding domain"/>
    <property type="match status" value="1"/>
</dbReference>
<evidence type="ECO:0000256" key="1">
    <source>
        <dbReference type="ARBA" id="ARBA00023015"/>
    </source>
</evidence>
<dbReference type="Pfam" id="PF00027">
    <property type="entry name" value="cNMP_binding"/>
    <property type="match status" value="1"/>
</dbReference>
<feature type="domain" description="Cyclic nucleotide-binding" evidence="4">
    <location>
        <begin position="8"/>
        <end position="111"/>
    </location>
</feature>
<dbReference type="Gene3D" id="1.10.10.10">
    <property type="entry name" value="Winged helix-like DNA-binding domain superfamily/Winged helix DNA-binding domain"/>
    <property type="match status" value="1"/>
</dbReference>
<organism evidence="6 7">
    <name type="scientific">Virgisporangium aurantiacum</name>
    <dbReference type="NCBI Taxonomy" id="175570"/>
    <lineage>
        <taxon>Bacteria</taxon>
        <taxon>Bacillati</taxon>
        <taxon>Actinomycetota</taxon>
        <taxon>Actinomycetes</taxon>
        <taxon>Micromonosporales</taxon>
        <taxon>Micromonosporaceae</taxon>
        <taxon>Virgisporangium</taxon>
    </lineage>
</organism>
<dbReference type="InterPro" id="IPR014710">
    <property type="entry name" value="RmlC-like_jellyroll"/>
</dbReference>
<dbReference type="SMART" id="SM00419">
    <property type="entry name" value="HTH_CRP"/>
    <property type="match status" value="1"/>
</dbReference>
<dbReference type="Gene3D" id="2.60.120.10">
    <property type="entry name" value="Jelly Rolls"/>
    <property type="match status" value="1"/>
</dbReference>
<evidence type="ECO:0000259" key="4">
    <source>
        <dbReference type="PROSITE" id="PS50042"/>
    </source>
</evidence>
<dbReference type="InterPro" id="IPR018490">
    <property type="entry name" value="cNMP-bd_dom_sf"/>
</dbReference>
<accession>A0A8J3ZC69</accession>
<dbReference type="PROSITE" id="PS50042">
    <property type="entry name" value="CNMP_BINDING_3"/>
    <property type="match status" value="1"/>
</dbReference>
<comment type="caution">
    <text evidence="6">The sequence shown here is derived from an EMBL/GenBank/DDBJ whole genome shotgun (WGS) entry which is preliminary data.</text>
</comment>
<dbReference type="PROSITE" id="PS51063">
    <property type="entry name" value="HTH_CRP_2"/>
    <property type="match status" value="1"/>
</dbReference>
<keyword evidence="2" id="KW-0238">DNA-binding</keyword>
<evidence type="ECO:0000259" key="5">
    <source>
        <dbReference type="PROSITE" id="PS51063"/>
    </source>
</evidence>
<dbReference type="GO" id="GO:0003677">
    <property type="term" value="F:DNA binding"/>
    <property type="evidence" value="ECO:0007669"/>
    <property type="project" value="UniProtKB-KW"/>
</dbReference>
<dbReference type="SMART" id="SM00100">
    <property type="entry name" value="cNMP"/>
    <property type="match status" value="1"/>
</dbReference>
<keyword evidence="7" id="KW-1185">Reference proteome</keyword>
<dbReference type="CDD" id="cd00038">
    <property type="entry name" value="CAP_ED"/>
    <property type="match status" value="1"/>
</dbReference>
<dbReference type="InterPro" id="IPR050397">
    <property type="entry name" value="Env_Response_Regulators"/>
</dbReference>
<reference evidence="6" key="1">
    <citation type="submission" date="2021-01" db="EMBL/GenBank/DDBJ databases">
        <title>Whole genome shotgun sequence of Virgisporangium aurantiacum NBRC 16421.</title>
        <authorList>
            <person name="Komaki H."/>
            <person name="Tamura T."/>
        </authorList>
    </citation>
    <scope>NUCLEOTIDE SEQUENCE</scope>
    <source>
        <strain evidence="6">NBRC 16421</strain>
    </source>
</reference>
<feature type="domain" description="HTH crp-type" evidence="5">
    <location>
        <begin position="143"/>
        <end position="208"/>
    </location>
</feature>
<dbReference type="SUPFAM" id="SSF51206">
    <property type="entry name" value="cAMP-binding domain-like"/>
    <property type="match status" value="1"/>
</dbReference>
<dbReference type="GO" id="GO:0003700">
    <property type="term" value="F:DNA-binding transcription factor activity"/>
    <property type="evidence" value="ECO:0007669"/>
    <property type="project" value="TreeGrafter"/>
</dbReference>
<dbReference type="Pfam" id="PF13545">
    <property type="entry name" value="HTH_Crp_2"/>
    <property type="match status" value="1"/>
</dbReference>
<proteinExistence type="predicted"/>
<evidence type="ECO:0000313" key="6">
    <source>
        <dbReference type="EMBL" id="GIJ61276.1"/>
    </source>
</evidence>
<keyword evidence="1" id="KW-0805">Transcription regulation</keyword>
<sequence>MGVLDFTLLRGLAADDRRTLLGACTPRRFDRREVVFHAGDPGDCLHLVVSGRFAARVPSADGDTVTLGLVGPGETFGELVLLDAGRRRSATVVALESATTLALGGAQFGQLRRQHPQLDRVLNDLLAASVRRLTELVAEALYLPVDRRLARRLVALADQYDGAIPLTQEDLADLAGTTRATTNGVLRRFAGRGLLRLARGRILVQDVEALAALSR</sequence>
<keyword evidence="3" id="KW-0804">Transcription</keyword>
<dbReference type="InterPro" id="IPR036390">
    <property type="entry name" value="WH_DNA-bd_sf"/>
</dbReference>
<dbReference type="GO" id="GO:0005829">
    <property type="term" value="C:cytosol"/>
    <property type="evidence" value="ECO:0007669"/>
    <property type="project" value="TreeGrafter"/>
</dbReference>
<dbReference type="Proteomes" id="UP000612585">
    <property type="component" value="Unassembled WGS sequence"/>
</dbReference>
<dbReference type="InterPro" id="IPR036388">
    <property type="entry name" value="WH-like_DNA-bd_sf"/>
</dbReference>
<dbReference type="AlphaFoldDB" id="A0A8J3ZC69"/>
<dbReference type="EMBL" id="BOPG01000064">
    <property type="protein sequence ID" value="GIJ61276.1"/>
    <property type="molecule type" value="Genomic_DNA"/>
</dbReference>
<evidence type="ECO:0000313" key="7">
    <source>
        <dbReference type="Proteomes" id="UP000612585"/>
    </source>
</evidence>
<dbReference type="InterPro" id="IPR012318">
    <property type="entry name" value="HTH_CRP"/>
</dbReference>